<evidence type="ECO:0000313" key="4">
    <source>
        <dbReference type="Proteomes" id="UP000705283"/>
    </source>
</evidence>
<dbReference type="Gene3D" id="3.30.390.10">
    <property type="entry name" value="Enolase-like, N-terminal domain"/>
    <property type="match status" value="1"/>
</dbReference>
<evidence type="ECO:0000259" key="2">
    <source>
        <dbReference type="SMART" id="SM00922"/>
    </source>
</evidence>
<dbReference type="InterPro" id="IPR036849">
    <property type="entry name" value="Enolase-like_C_sf"/>
</dbReference>
<dbReference type="SFLD" id="SFLDS00001">
    <property type="entry name" value="Enolase"/>
    <property type="match status" value="1"/>
</dbReference>
<protein>
    <submittedName>
        <fullName evidence="3">Mandelate racemase/muconate lactonizing enzyme family protein</fullName>
    </submittedName>
</protein>
<dbReference type="GO" id="GO:0003824">
    <property type="term" value="F:catalytic activity"/>
    <property type="evidence" value="ECO:0007669"/>
    <property type="project" value="UniProtKB-ARBA"/>
</dbReference>
<dbReference type="Proteomes" id="UP000705283">
    <property type="component" value="Unassembled WGS sequence"/>
</dbReference>
<dbReference type="GO" id="GO:0046872">
    <property type="term" value="F:metal ion binding"/>
    <property type="evidence" value="ECO:0007669"/>
    <property type="project" value="UniProtKB-KW"/>
</dbReference>
<keyword evidence="1" id="KW-0479">Metal-binding</keyword>
<proteinExistence type="predicted"/>
<dbReference type="Gene3D" id="3.20.20.120">
    <property type="entry name" value="Enolase-like C-terminal domain"/>
    <property type="match status" value="1"/>
</dbReference>
<dbReference type="InterPro" id="IPR029017">
    <property type="entry name" value="Enolase-like_N"/>
</dbReference>
<dbReference type="RefSeq" id="WP_055783713.1">
    <property type="nucleotide sequence ID" value="NZ_JADMKS010000008.1"/>
</dbReference>
<reference evidence="3" key="1">
    <citation type="submission" date="2020-11" db="EMBL/GenBank/DDBJ databases">
        <authorList>
            <person name="Lee S.D."/>
        </authorList>
    </citation>
    <scope>NUCLEOTIDE SEQUENCE</scope>
    <source>
        <strain evidence="3">SAP-2</strain>
    </source>
</reference>
<dbReference type="Pfam" id="PF13378">
    <property type="entry name" value="MR_MLE_C"/>
    <property type="match status" value="1"/>
</dbReference>
<dbReference type="SUPFAM" id="SSF54826">
    <property type="entry name" value="Enolase N-terminal domain-like"/>
    <property type="match status" value="1"/>
</dbReference>
<evidence type="ECO:0000256" key="1">
    <source>
        <dbReference type="ARBA" id="ARBA00022723"/>
    </source>
</evidence>
<dbReference type="PROSITE" id="PS00909">
    <property type="entry name" value="MR_MLE_2"/>
    <property type="match status" value="1"/>
</dbReference>
<organism evidence="3 4">
    <name type="scientific">Rouxiella silvae</name>
    <dbReference type="NCBI Taxonomy" id="1646373"/>
    <lineage>
        <taxon>Bacteria</taxon>
        <taxon>Pseudomonadati</taxon>
        <taxon>Pseudomonadota</taxon>
        <taxon>Gammaproteobacteria</taxon>
        <taxon>Enterobacterales</taxon>
        <taxon>Yersiniaceae</taxon>
        <taxon>Rouxiella</taxon>
    </lineage>
</organism>
<accession>A0AA40X512</accession>
<dbReference type="InterPro" id="IPR018110">
    <property type="entry name" value="Mandel_Rmase/mucon_lact_enz_CS"/>
</dbReference>
<dbReference type="InterPro" id="IPR029065">
    <property type="entry name" value="Enolase_C-like"/>
</dbReference>
<dbReference type="SMART" id="SM00922">
    <property type="entry name" value="MR_MLE"/>
    <property type="match status" value="1"/>
</dbReference>
<dbReference type="PANTHER" id="PTHR48073">
    <property type="entry name" value="O-SUCCINYLBENZOATE SYNTHASE-RELATED"/>
    <property type="match status" value="1"/>
</dbReference>
<evidence type="ECO:0000313" key="3">
    <source>
        <dbReference type="EMBL" id="MBF6638808.1"/>
    </source>
</evidence>
<name>A0AA40X512_9GAMM</name>
<dbReference type="PANTHER" id="PTHR48073:SF2">
    <property type="entry name" value="O-SUCCINYLBENZOATE SYNTHASE"/>
    <property type="match status" value="1"/>
</dbReference>
<dbReference type="InterPro" id="IPR013342">
    <property type="entry name" value="Mandelate_racemase_C"/>
</dbReference>
<feature type="domain" description="Mandelate racemase/muconate lactonizing enzyme C-terminal" evidence="2">
    <location>
        <begin position="141"/>
        <end position="238"/>
    </location>
</feature>
<sequence length="365" mass="39483">MKATVYRADLRYPHLQLYTASSGSIAGLDELYLLLEEKSFSGLGEVRINIAYLNGYSADVVLCDVMRTLRTLDLQQSSSHLLLTLETQLASSLAPTRMLFDMALHDLIARQNGSSVARLVGSDFPGPVCYATNQTLFWSSQEQMLSQASAYMERGFTHLKLRVGIGSLAEDIDRMTALRRRFGHEVHLSADANGQWQPEQARSNLLALQKFELSYLEQPISDANAHLYPTLAAASPIPLMLDESMSSEADLERILAMGGTVWAHLKLVKMGGIAPTVRAARQLIAAGIPFMIGQMNEGAAATAAALHVAHACQPAHAELYGADGLANDPVLGLTYSQGLVNCVDACGLGIAFDPTQAELIQTFSS</sequence>
<dbReference type="SUPFAM" id="SSF51604">
    <property type="entry name" value="Enolase C-terminal domain-like"/>
    <property type="match status" value="1"/>
</dbReference>
<gene>
    <name evidence="3" type="ORF">ITX54_19250</name>
</gene>
<comment type="caution">
    <text evidence="3">The sequence shown here is derived from an EMBL/GenBank/DDBJ whole genome shotgun (WGS) entry which is preliminary data.</text>
</comment>
<dbReference type="EMBL" id="JADMKS010000008">
    <property type="protein sequence ID" value="MBF6638808.1"/>
    <property type="molecule type" value="Genomic_DNA"/>
</dbReference>
<dbReference type="AlphaFoldDB" id="A0AA40X512"/>
<reference evidence="3" key="2">
    <citation type="submission" date="2022-09" db="EMBL/GenBank/DDBJ databases">
        <title>Rouxiella aceris sp. nov., isolated from tree sap and emended description of the genus Rhouxiella.</title>
        <authorList>
            <person name="Kim I.S."/>
        </authorList>
    </citation>
    <scope>NUCLEOTIDE SEQUENCE</scope>
    <source>
        <strain evidence="3">SAP-2</strain>
    </source>
</reference>
<dbReference type="GO" id="GO:0009063">
    <property type="term" value="P:amino acid catabolic process"/>
    <property type="evidence" value="ECO:0007669"/>
    <property type="project" value="InterPro"/>
</dbReference>